<dbReference type="AlphaFoldDB" id="A0AA36AW22"/>
<protein>
    <submittedName>
        <fullName evidence="1">Uncharacterized protein</fullName>
    </submittedName>
</protein>
<name>A0AA36AW22_OCTVU</name>
<reference evidence="1" key="1">
    <citation type="submission" date="2023-08" db="EMBL/GenBank/DDBJ databases">
        <authorList>
            <person name="Alioto T."/>
            <person name="Alioto T."/>
            <person name="Gomez Garrido J."/>
        </authorList>
    </citation>
    <scope>NUCLEOTIDE SEQUENCE</scope>
</reference>
<dbReference type="Proteomes" id="UP001162480">
    <property type="component" value="Chromosome 5"/>
</dbReference>
<accession>A0AA36AW22</accession>
<evidence type="ECO:0000313" key="2">
    <source>
        <dbReference type="Proteomes" id="UP001162480"/>
    </source>
</evidence>
<proteinExistence type="predicted"/>
<sequence length="71" mass="8488">MGRLRTKRNGKHIHFVSINTAILLKELRKRMLEQSLAYDTTKRKAWFDSPHPDILAAQTKPEQVERYRQRI</sequence>
<organism evidence="1 2">
    <name type="scientific">Octopus vulgaris</name>
    <name type="common">Common octopus</name>
    <dbReference type="NCBI Taxonomy" id="6645"/>
    <lineage>
        <taxon>Eukaryota</taxon>
        <taxon>Metazoa</taxon>
        <taxon>Spiralia</taxon>
        <taxon>Lophotrochozoa</taxon>
        <taxon>Mollusca</taxon>
        <taxon>Cephalopoda</taxon>
        <taxon>Coleoidea</taxon>
        <taxon>Octopodiformes</taxon>
        <taxon>Octopoda</taxon>
        <taxon>Incirrata</taxon>
        <taxon>Octopodidae</taxon>
        <taxon>Octopus</taxon>
    </lineage>
</organism>
<keyword evidence="2" id="KW-1185">Reference proteome</keyword>
<dbReference type="EMBL" id="OX597818">
    <property type="protein sequence ID" value="CAI9723370.1"/>
    <property type="molecule type" value="Genomic_DNA"/>
</dbReference>
<evidence type="ECO:0000313" key="1">
    <source>
        <dbReference type="EMBL" id="CAI9723370.1"/>
    </source>
</evidence>
<gene>
    <name evidence="1" type="ORF">OCTVUL_1B009260</name>
</gene>